<dbReference type="PANTHER" id="PTHR34696:SF1">
    <property type="entry name" value="PHOSPHORIBOSYLFORMYLGLYCINAMIDINE SYNTHASE SUBUNIT PURS"/>
    <property type="match status" value="1"/>
</dbReference>
<dbReference type="EMBL" id="JAOUSE010000016">
    <property type="protein sequence ID" value="MCU9594244.1"/>
    <property type="molecule type" value="Genomic_DNA"/>
</dbReference>
<keyword evidence="4 6" id="KW-0658">Purine biosynthesis</keyword>
<name>A0ABT2WF09_9BACI</name>
<dbReference type="PANTHER" id="PTHR34696">
    <property type="entry name" value="PHOSPHORIBOSYLFORMYLGLYCINAMIDINE SYNTHASE SUBUNIT PURS"/>
    <property type="match status" value="1"/>
</dbReference>
<dbReference type="EC" id="6.3.5.3" evidence="6"/>
<keyword evidence="5 6" id="KW-0067">ATP-binding</keyword>
<comment type="catalytic activity">
    <reaction evidence="6">
        <text>N(2)-formyl-N(1)-(5-phospho-beta-D-ribosyl)glycinamide + L-glutamine + ATP + H2O = 2-formamido-N(1)-(5-O-phospho-beta-D-ribosyl)acetamidine + L-glutamate + ADP + phosphate + H(+)</text>
        <dbReference type="Rhea" id="RHEA:17129"/>
        <dbReference type="ChEBI" id="CHEBI:15377"/>
        <dbReference type="ChEBI" id="CHEBI:15378"/>
        <dbReference type="ChEBI" id="CHEBI:29985"/>
        <dbReference type="ChEBI" id="CHEBI:30616"/>
        <dbReference type="ChEBI" id="CHEBI:43474"/>
        <dbReference type="ChEBI" id="CHEBI:58359"/>
        <dbReference type="ChEBI" id="CHEBI:147286"/>
        <dbReference type="ChEBI" id="CHEBI:147287"/>
        <dbReference type="ChEBI" id="CHEBI:456216"/>
        <dbReference type="EC" id="6.3.5.3"/>
    </reaction>
</comment>
<accession>A0ABT2WF09</accession>
<dbReference type="SUPFAM" id="SSF82697">
    <property type="entry name" value="PurS-like"/>
    <property type="match status" value="1"/>
</dbReference>
<dbReference type="GO" id="GO:0004642">
    <property type="term" value="F:phosphoribosylformylglycinamidine synthase activity"/>
    <property type="evidence" value="ECO:0007669"/>
    <property type="project" value="UniProtKB-EC"/>
</dbReference>
<evidence type="ECO:0000256" key="6">
    <source>
        <dbReference type="HAMAP-Rule" id="MF_01926"/>
    </source>
</evidence>
<keyword evidence="8" id="KW-1185">Reference proteome</keyword>
<evidence type="ECO:0000313" key="7">
    <source>
        <dbReference type="EMBL" id="MCU9594244.1"/>
    </source>
</evidence>
<evidence type="ECO:0000313" key="8">
    <source>
        <dbReference type="Proteomes" id="UP001208656"/>
    </source>
</evidence>
<comment type="similarity">
    <text evidence="6">Belongs to the PurS family.</text>
</comment>
<comment type="function">
    <text evidence="6">Part of the phosphoribosylformylglycinamidine synthase complex involved in the purines biosynthetic pathway. Catalyzes the ATP-dependent conversion of formylglycinamide ribonucleotide (FGAR) and glutamine to yield formylglycinamidine ribonucleotide (FGAM) and glutamate. The FGAM synthase complex is composed of three subunits. PurQ produces an ammonia molecule by converting glutamine to glutamate. PurL transfers the ammonia molecule to FGAR to form FGAM in an ATP-dependent manner. PurS interacts with PurQ and PurL and is thought to assist in the transfer of the ammonia molecule from PurQ to PurL.</text>
</comment>
<evidence type="ECO:0000256" key="2">
    <source>
        <dbReference type="ARBA" id="ARBA00022598"/>
    </source>
</evidence>
<dbReference type="NCBIfam" id="TIGR00302">
    <property type="entry name" value="phosphoribosylformylglycinamidine synthase subunit PurS"/>
    <property type="match status" value="1"/>
</dbReference>
<evidence type="ECO:0000256" key="3">
    <source>
        <dbReference type="ARBA" id="ARBA00022741"/>
    </source>
</evidence>
<dbReference type="HAMAP" id="MF_01926">
    <property type="entry name" value="PurS"/>
    <property type="match status" value="1"/>
</dbReference>
<comment type="subcellular location">
    <subcellularLocation>
        <location evidence="6">Cytoplasm</location>
    </subcellularLocation>
</comment>
<evidence type="ECO:0000256" key="5">
    <source>
        <dbReference type="ARBA" id="ARBA00022840"/>
    </source>
</evidence>
<dbReference type="RefSeq" id="WP_173657867.1">
    <property type="nucleotide sequence ID" value="NZ_JAOUSE010000016.1"/>
</dbReference>
<keyword evidence="2 6" id="KW-0436">Ligase</keyword>
<dbReference type="InterPro" id="IPR003850">
    <property type="entry name" value="PurS"/>
</dbReference>
<comment type="pathway">
    <text evidence="6">Purine metabolism; IMP biosynthesis via de novo pathway; 5-amino-1-(5-phospho-D-ribosyl)imidazole from N(2)-formyl-N(1)-(5-phospho-D-ribosyl)glycinamide: step 1/2.</text>
</comment>
<sequence>MYKVKIYVTLKNSVIDPQGSAAKQTLETMGYKEIEELRIGKYIEITIDESVKNVDEMVNEFCHKLLVNPVVENYRYEIEAGVKQ</sequence>
<keyword evidence="1 6" id="KW-0963">Cytoplasm</keyword>
<dbReference type="InterPro" id="IPR036604">
    <property type="entry name" value="PurS-like_sf"/>
</dbReference>
<proteinExistence type="inferred from homology"/>
<gene>
    <name evidence="6 7" type="primary">purS</name>
    <name evidence="7" type="ORF">OEV82_07215</name>
</gene>
<dbReference type="NCBIfam" id="NF004630">
    <property type="entry name" value="PRK05974.1"/>
    <property type="match status" value="1"/>
</dbReference>
<dbReference type="Pfam" id="PF02700">
    <property type="entry name" value="PurS"/>
    <property type="match status" value="1"/>
</dbReference>
<evidence type="ECO:0000256" key="4">
    <source>
        <dbReference type="ARBA" id="ARBA00022755"/>
    </source>
</evidence>
<dbReference type="Gene3D" id="3.30.1280.10">
    <property type="entry name" value="Phosphoribosylformylglycinamidine synthase subunit PurS"/>
    <property type="match status" value="1"/>
</dbReference>
<evidence type="ECO:0000256" key="1">
    <source>
        <dbReference type="ARBA" id="ARBA00022490"/>
    </source>
</evidence>
<organism evidence="7 8">
    <name type="scientific">Pallidibacillus thermolactis</name>
    <dbReference type="NCBI Taxonomy" id="251051"/>
    <lineage>
        <taxon>Bacteria</taxon>
        <taxon>Bacillati</taxon>
        <taxon>Bacillota</taxon>
        <taxon>Bacilli</taxon>
        <taxon>Bacillales</taxon>
        <taxon>Bacillaceae</taxon>
        <taxon>Pallidibacillus</taxon>
    </lineage>
</organism>
<reference evidence="7 8" key="1">
    <citation type="submission" date="2022-10" db="EMBL/GenBank/DDBJ databases">
        <title>Description of Fervidibacillus gen. nov. in the family Fervidibacillaceae fam. nov. with two species, Fervidibacillus albus sp. nov., and Fervidibacillus halotolerans sp. nov., isolated from tidal flat sediments.</title>
        <authorList>
            <person name="Kwon K.K."/>
            <person name="Yang S.-H."/>
        </authorList>
    </citation>
    <scope>NUCLEOTIDE SEQUENCE [LARGE SCALE GENOMIC DNA]</scope>
    <source>
        <strain evidence="7 8">DSM 23332</strain>
    </source>
</reference>
<comment type="caution">
    <text evidence="7">The sequence shown here is derived from an EMBL/GenBank/DDBJ whole genome shotgun (WGS) entry which is preliminary data.</text>
</comment>
<protein>
    <recommendedName>
        <fullName evidence="6">Phosphoribosylformylglycinamidine synthase subunit PurS</fullName>
        <shortName evidence="6">FGAM synthase</shortName>
        <ecNumber evidence="6">6.3.5.3</ecNumber>
    </recommendedName>
    <alternativeName>
        <fullName evidence="6">Formylglycinamide ribonucleotide amidotransferase subunit III</fullName>
        <shortName evidence="6">FGAR amidotransferase III</shortName>
        <shortName evidence="6">FGAR-AT III</shortName>
    </alternativeName>
    <alternativeName>
        <fullName evidence="6">Phosphoribosylformylglycinamidine synthase subunit III</fullName>
    </alternativeName>
</protein>
<comment type="subunit">
    <text evidence="6">Part of the FGAM synthase complex composed of 1 PurL, 1 PurQ and 2 PurS subunits.</text>
</comment>
<keyword evidence="3 6" id="KW-0547">Nucleotide-binding</keyword>
<dbReference type="Proteomes" id="UP001208656">
    <property type="component" value="Unassembled WGS sequence"/>
</dbReference>